<gene>
    <name evidence="1" type="ORF">CR194_11725</name>
</gene>
<reference evidence="1 2" key="1">
    <citation type="submission" date="2017-10" db="EMBL/GenBank/DDBJ databases">
        <title>Bacillus sp. nov., a halophilic bacterium isolated from a Keqin Lake.</title>
        <authorList>
            <person name="Wang H."/>
        </authorList>
    </citation>
    <scope>NUCLEOTIDE SEQUENCE [LARGE SCALE GENOMIC DNA]</scope>
    <source>
        <strain evidence="1 2">KQ-12</strain>
    </source>
</reference>
<dbReference type="EMBL" id="PDOD01000002">
    <property type="protein sequence ID" value="PYZ93809.1"/>
    <property type="molecule type" value="Genomic_DNA"/>
</dbReference>
<evidence type="ECO:0008006" key="3">
    <source>
        <dbReference type="Google" id="ProtNLM"/>
    </source>
</evidence>
<name>A0A323TGB5_9BACI</name>
<dbReference type="OrthoDB" id="2433183at2"/>
<keyword evidence="2" id="KW-1185">Reference proteome</keyword>
<dbReference type="AlphaFoldDB" id="A0A323TGB5"/>
<protein>
    <recommendedName>
        <fullName evidence="3">NERD domain-containing protein</fullName>
    </recommendedName>
</protein>
<evidence type="ECO:0000313" key="1">
    <source>
        <dbReference type="EMBL" id="PYZ93809.1"/>
    </source>
</evidence>
<dbReference type="Proteomes" id="UP000248214">
    <property type="component" value="Unassembled WGS sequence"/>
</dbReference>
<accession>A0A323TGB5</accession>
<dbReference type="RefSeq" id="WP_110609841.1">
    <property type="nucleotide sequence ID" value="NZ_PDOD01000002.1"/>
</dbReference>
<proteinExistence type="predicted"/>
<comment type="caution">
    <text evidence="1">The sequence shown here is derived from an EMBL/GenBank/DDBJ whole genome shotgun (WGS) entry which is preliminary data.</text>
</comment>
<organism evidence="1 2">
    <name type="scientific">Salipaludibacillus keqinensis</name>
    <dbReference type="NCBI Taxonomy" id="2045207"/>
    <lineage>
        <taxon>Bacteria</taxon>
        <taxon>Bacillati</taxon>
        <taxon>Bacillota</taxon>
        <taxon>Bacilli</taxon>
        <taxon>Bacillales</taxon>
        <taxon>Bacillaceae</taxon>
    </lineage>
</organism>
<sequence length="316" mass="38086">MAQLVKLSDYVSRYEIDVYRYPSRYVRLKKERWERLKQDWEAERKGYEHLPTWNIYENNEESLLQRSWNKLLRKKHTETKEEMSLPSKNQLSVQSIEQLKQAYRDELFQFQMNWASSTVSEISQVKRSYYYDSLLNFLVKQLPDTCFIFYNPVFMLKQAQVDLDVIILTPTEIRMIKPLFGNSRTIFQAETDRFWIRNHNEKKERFIHPYISLNRMRTVLQGLLEEMNVTLPMKHVVLAKDSFIDVSSTNKRVQLIDKRNFQQFRQTLLKNQTPIKNQQLKIADKFLSHSLTISENRVEGNRDRFDENSHITIEKD</sequence>
<evidence type="ECO:0000313" key="2">
    <source>
        <dbReference type="Proteomes" id="UP000248214"/>
    </source>
</evidence>